<dbReference type="GO" id="GO:0009228">
    <property type="term" value="P:thiamine biosynthetic process"/>
    <property type="evidence" value="ECO:0007669"/>
    <property type="project" value="InterPro"/>
</dbReference>
<evidence type="ECO:0000313" key="8">
    <source>
        <dbReference type="EMBL" id="SIQ79194.1"/>
    </source>
</evidence>
<dbReference type="EC" id="2.7.1.49" evidence="2"/>
<dbReference type="GO" id="GO:0008972">
    <property type="term" value="F:phosphomethylpyrimidine kinase activity"/>
    <property type="evidence" value="ECO:0007669"/>
    <property type="project" value="InterPro"/>
</dbReference>
<evidence type="ECO:0000256" key="3">
    <source>
        <dbReference type="ARBA" id="ARBA00022679"/>
    </source>
</evidence>
<dbReference type="GO" id="GO:0005829">
    <property type="term" value="C:cytosol"/>
    <property type="evidence" value="ECO:0007669"/>
    <property type="project" value="TreeGrafter"/>
</dbReference>
<evidence type="ECO:0000256" key="5">
    <source>
        <dbReference type="ARBA" id="ARBA00022777"/>
    </source>
</evidence>
<dbReference type="GO" id="GO:0009229">
    <property type="term" value="P:thiamine diphosphate biosynthetic process"/>
    <property type="evidence" value="ECO:0007669"/>
    <property type="project" value="UniProtKB-UniPathway"/>
</dbReference>
<dbReference type="GO" id="GO:0005524">
    <property type="term" value="F:ATP binding"/>
    <property type="evidence" value="ECO:0007669"/>
    <property type="project" value="UniProtKB-KW"/>
</dbReference>
<dbReference type="PANTHER" id="PTHR20858:SF17">
    <property type="entry name" value="HYDROXYMETHYLPYRIMIDINE_PHOSPHOMETHYLPYRIMIDINE KINASE THI20-RELATED"/>
    <property type="match status" value="1"/>
</dbReference>
<dbReference type="InterPro" id="IPR013749">
    <property type="entry name" value="PM/HMP-P_kinase-1"/>
</dbReference>
<dbReference type="NCBIfam" id="TIGR00097">
    <property type="entry name" value="HMP-P_kinase"/>
    <property type="match status" value="1"/>
</dbReference>
<evidence type="ECO:0000256" key="4">
    <source>
        <dbReference type="ARBA" id="ARBA00022741"/>
    </source>
</evidence>
<dbReference type="OrthoDB" id="9810880at2"/>
<dbReference type="InterPro" id="IPR004399">
    <property type="entry name" value="HMP/HMP-P_kinase_dom"/>
</dbReference>
<dbReference type="Gene3D" id="3.40.1190.20">
    <property type="match status" value="1"/>
</dbReference>
<feature type="domain" description="Pyridoxamine kinase/Phosphomethylpyrimidine kinase" evidence="7">
    <location>
        <begin position="17"/>
        <end position="258"/>
    </location>
</feature>
<dbReference type="Pfam" id="PF08543">
    <property type="entry name" value="Phos_pyr_kin"/>
    <property type="match status" value="1"/>
</dbReference>
<dbReference type="FunFam" id="3.40.1190.20:FF:000003">
    <property type="entry name" value="Phosphomethylpyrimidine kinase ThiD"/>
    <property type="match status" value="1"/>
</dbReference>
<evidence type="ECO:0000313" key="9">
    <source>
        <dbReference type="Proteomes" id="UP000241788"/>
    </source>
</evidence>
<comment type="pathway">
    <text evidence="1">Cofactor biosynthesis; thiamine diphosphate biosynthesis.</text>
</comment>
<proteinExistence type="predicted"/>
<evidence type="ECO:0000256" key="1">
    <source>
        <dbReference type="ARBA" id="ARBA00004948"/>
    </source>
</evidence>
<dbReference type="RefSeq" id="WP_076587465.1">
    <property type="nucleotide sequence ID" value="NZ_FTLW01000004.1"/>
</dbReference>
<reference evidence="9" key="1">
    <citation type="submission" date="2017-01" db="EMBL/GenBank/DDBJ databases">
        <authorList>
            <person name="Varghese N."/>
            <person name="Submissions S."/>
        </authorList>
    </citation>
    <scope>NUCLEOTIDE SEQUENCE [LARGE SCALE GENOMIC DNA]</scope>
    <source>
        <strain evidence="9">UM1</strain>
    </source>
</reference>
<protein>
    <recommendedName>
        <fullName evidence="2">hydroxymethylpyrimidine kinase</fullName>
        <ecNumber evidence="2">2.7.1.49</ecNumber>
    </recommendedName>
</protein>
<sequence length="272" mass="28187">MPTDHRPPSALTIAGSDSGGGAGIQADLKAFAALGVHGLSAITALTAQNTQGVDAVHVPPVDFLRAQIDTCFADFDIQAVKLGMLANAEVVDAVVDALRQHQPRFVVLDPVMIATSGARLLDADAQSALRGRLLPLASVLTPNIPEAEWLLGHRISDAAAADKALHALHALGADAVLLKGAHLDEGDEVIDRWFDGEAEAKFIHPRLDIEGHGTGCTLASAIAANLCLGLSPRDAAQAASDYVAHALASGYSPGRSNVRVLDHFGAMGSTRA</sequence>
<gene>
    <name evidence="8" type="ORF">SAMN05421546_1827</name>
</gene>
<evidence type="ECO:0000259" key="7">
    <source>
        <dbReference type="Pfam" id="PF08543"/>
    </source>
</evidence>
<organism evidence="8 9">
    <name type="scientific">Solilutibacter tolerans</name>
    <dbReference type="NCBI Taxonomy" id="1604334"/>
    <lineage>
        <taxon>Bacteria</taxon>
        <taxon>Pseudomonadati</taxon>
        <taxon>Pseudomonadota</taxon>
        <taxon>Gammaproteobacteria</taxon>
        <taxon>Lysobacterales</taxon>
        <taxon>Lysobacteraceae</taxon>
        <taxon>Solilutibacter</taxon>
    </lineage>
</organism>
<dbReference type="InterPro" id="IPR029056">
    <property type="entry name" value="Ribokinase-like"/>
</dbReference>
<dbReference type="UniPathway" id="UPA00060">
    <property type="reaction ID" value="UER00138"/>
</dbReference>
<dbReference type="CDD" id="cd01169">
    <property type="entry name" value="HMPP_kinase"/>
    <property type="match status" value="1"/>
</dbReference>
<dbReference type="EMBL" id="FTLW01000004">
    <property type="protein sequence ID" value="SIQ79194.1"/>
    <property type="molecule type" value="Genomic_DNA"/>
</dbReference>
<evidence type="ECO:0000256" key="2">
    <source>
        <dbReference type="ARBA" id="ARBA00012135"/>
    </source>
</evidence>
<evidence type="ECO:0000256" key="6">
    <source>
        <dbReference type="ARBA" id="ARBA00022840"/>
    </source>
</evidence>
<keyword evidence="3" id="KW-0808">Transferase</keyword>
<accession>A0A1N6VN25</accession>
<name>A0A1N6VN25_9GAMM</name>
<keyword evidence="5 8" id="KW-0418">Kinase</keyword>
<dbReference type="GO" id="GO:0008902">
    <property type="term" value="F:hydroxymethylpyrimidine kinase activity"/>
    <property type="evidence" value="ECO:0007669"/>
    <property type="project" value="UniProtKB-EC"/>
</dbReference>
<dbReference type="AlphaFoldDB" id="A0A1N6VN25"/>
<keyword evidence="6" id="KW-0067">ATP-binding</keyword>
<dbReference type="STRING" id="1604334.SAMN05421546_1827"/>
<dbReference type="SUPFAM" id="SSF53613">
    <property type="entry name" value="Ribokinase-like"/>
    <property type="match status" value="1"/>
</dbReference>
<dbReference type="Proteomes" id="UP000241788">
    <property type="component" value="Unassembled WGS sequence"/>
</dbReference>
<dbReference type="PANTHER" id="PTHR20858">
    <property type="entry name" value="PHOSPHOMETHYLPYRIMIDINE KINASE"/>
    <property type="match status" value="1"/>
</dbReference>
<keyword evidence="4" id="KW-0547">Nucleotide-binding</keyword>
<keyword evidence="9" id="KW-1185">Reference proteome</keyword>